<proteinExistence type="inferred from homology"/>
<accession>A0A814W242</accession>
<dbReference type="InterPro" id="IPR038595">
    <property type="entry name" value="LOR_sf"/>
</dbReference>
<dbReference type="Proteomes" id="UP000663882">
    <property type="component" value="Unassembled WGS sequence"/>
</dbReference>
<dbReference type="Proteomes" id="UP000663889">
    <property type="component" value="Unassembled WGS sequence"/>
</dbReference>
<evidence type="ECO:0000256" key="1">
    <source>
        <dbReference type="ARBA" id="ARBA00005437"/>
    </source>
</evidence>
<dbReference type="Proteomes" id="UP000663823">
    <property type="component" value="Unassembled WGS sequence"/>
</dbReference>
<keyword evidence="9" id="KW-1185">Reference proteome</keyword>
<evidence type="ECO:0000313" key="6">
    <source>
        <dbReference type="EMBL" id="CAF1196017.1"/>
    </source>
</evidence>
<dbReference type="AlphaFoldDB" id="A0A814W242"/>
<evidence type="ECO:0000313" key="7">
    <source>
        <dbReference type="EMBL" id="CAF3478501.1"/>
    </source>
</evidence>
<organism evidence="6 9">
    <name type="scientific">Rotaria sordida</name>
    <dbReference type="NCBI Taxonomy" id="392033"/>
    <lineage>
        <taxon>Eukaryota</taxon>
        <taxon>Metazoa</taxon>
        <taxon>Spiralia</taxon>
        <taxon>Gnathifera</taxon>
        <taxon>Rotifera</taxon>
        <taxon>Eurotatoria</taxon>
        <taxon>Bdelloidea</taxon>
        <taxon>Philodinida</taxon>
        <taxon>Philodinidae</taxon>
        <taxon>Rotaria</taxon>
    </lineage>
</organism>
<dbReference type="Pfam" id="PF04525">
    <property type="entry name" value="LOR"/>
    <property type="match status" value="1"/>
</dbReference>
<dbReference type="EMBL" id="CAJNOL010000770">
    <property type="protein sequence ID" value="CAF1193799.1"/>
    <property type="molecule type" value="Genomic_DNA"/>
</dbReference>
<dbReference type="Proteomes" id="UP000663870">
    <property type="component" value="Unassembled WGS sequence"/>
</dbReference>
<reference evidence="6" key="1">
    <citation type="submission" date="2021-02" db="EMBL/GenBank/DDBJ databases">
        <authorList>
            <person name="Nowell W R."/>
        </authorList>
    </citation>
    <scope>NUCLEOTIDE SEQUENCE</scope>
</reference>
<evidence type="ECO:0000313" key="5">
    <source>
        <dbReference type="EMBL" id="CAF1193799.1"/>
    </source>
</evidence>
<dbReference type="InterPro" id="IPR007612">
    <property type="entry name" value="LOR"/>
</dbReference>
<comment type="caution">
    <text evidence="6">The sequence shown here is derived from an EMBL/GenBank/DDBJ whole genome shotgun (WGS) entry which is preliminary data.</text>
</comment>
<sequence>MATAQSETKRYLIEEKYLSLDNRFTITDDSGNIHYKGNSIFFAIGDKLVLTDENGNEVIRIRQENFHIRPTYRLYSARLDGTERQIALIKRTGPLRQHKLEISSDNGEYILQKQGGVSSKEFTLINDDNTIALITKDASPTKSFYWVDIKDNKENHSFILASVIVLACVERSPSGHILMPR</sequence>
<dbReference type="EMBL" id="CAJNOH010000288">
    <property type="protein sequence ID" value="CAF0985355.1"/>
    <property type="molecule type" value="Genomic_DNA"/>
</dbReference>
<gene>
    <name evidence="8" type="ORF">FNK824_LOCUS179</name>
    <name evidence="5" type="ORF">JXQ802_LOCUS24029</name>
    <name evidence="6" type="ORF">JXQ802_LOCUS24151</name>
    <name evidence="7" type="ORF">OTI717_LOCUS377</name>
    <name evidence="3" type="ORF">PYM288_LOCUS13833</name>
    <name evidence="2" type="ORF">RFH988_LOCUS11407</name>
    <name evidence="4" type="ORF">SEV965_LOCUS12996</name>
</gene>
<dbReference type="EMBL" id="CAJOBE010000006">
    <property type="protein sequence ID" value="CAF3535119.1"/>
    <property type="molecule type" value="Genomic_DNA"/>
</dbReference>
<evidence type="ECO:0000313" key="9">
    <source>
        <dbReference type="Proteomes" id="UP000663870"/>
    </source>
</evidence>
<dbReference type="EMBL" id="CAJNOU010000603">
    <property type="protein sequence ID" value="CAF1044235.1"/>
    <property type="molecule type" value="Genomic_DNA"/>
</dbReference>
<dbReference type="EMBL" id="CAJNOL010000776">
    <property type="protein sequence ID" value="CAF1196017.1"/>
    <property type="molecule type" value="Genomic_DNA"/>
</dbReference>
<comment type="similarity">
    <text evidence="1">Belongs to the LOR family.</text>
</comment>
<dbReference type="Proteomes" id="UP000663854">
    <property type="component" value="Unassembled WGS sequence"/>
</dbReference>
<name>A0A814W242_9BILA</name>
<dbReference type="Proteomes" id="UP000663874">
    <property type="component" value="Unassembled WGS sequence"/>
</dbReference>
<protein>
    <submittedName>
        <fullName evidence="6">Uncharacterized protein</fullName>
    </submittedName>
</protein>
<evidence type="ECO:0000313" key="4">
    <source>
        <dbReference type="EMBL" id="CAF1044235.1"/>
    </source>
</evidence>
<evidence type="ECO:0000313" key="2">
    <source>
        <dbReference type="EMBL" id="CAF0946884.1"/>
    </source>
</evidence>
<dbReference type="SUPFAM" id="SSF54518">
    <property type="entry name" value="Tubby C-terminal domain-like"/>
    <property type="match status" value="1"/>
</dbReference>
<dbReference type="OrthoDB" id="9998673at2759"/>
<evidence type="ECO:0000313" key="3">
    <source>
        <dbReference type="EMBL" id="CAF0985355.1"/>
    </source>
</evidence>
<dbReference type="Gene3D" id="2.40.160.200">
    <property type="entry name" value="LURP1-related"/>
    <property type="match status" value="1"/>
</dbReference>
<dbReference type="EMBL" id="CAJOAX010000013">
    <property type="protein sequence ID" value="CAF3478501.1"/>
    <property type="molecule type" value="Genomic_DNA"/>
</dbReference>
<dbReference type="InterPro" id="IPR025659">
    <property type="entry name" value="Tubby-like_C"/>
</dbReference>
<dbReference type="EMBL" id="CAJNOO010000452">
    <property type="protein sequence ID" value="CAF0946884.1"/>
    <property type="molecule type" value="Genomic_DNA"/>
</dbReference>
<evidence type="ECO:0000313" key="8">
    <source>
        <dbReference type="EMBL" id="CAF3535119.1"/>
    </source>
</evidence>